<dbReference type="PANTHER" id="PTHR22588">
    <property type="entry name" value="VWFA DOMAIN-CONTAINING PROTEIN"/>
    <property type="match status" value="1"/>
</dbReference>
<dbReference type="Proteomes" id="UP000472262">
    <property type="component" value="Unassembled WGS sequence"/>
</dbReference>
<keyword evidence="4" id="KW-0732">Signal</keyword>
<keyword evidence="2" id="KW-0964">Secreted</keyword>
<comment type="subcellular location">
    <subcellularLocation>
        <location evidence="1">Secreted</location>
        <location evidence="1">Extracellular space</location>
        <location evidence="1">Extracellular matrix</location>
    </subcellularLocation>
</comment>
<dbReference type="PROSITE" id="PS50234">
    <property type="entry name" value="VWFA"/>
    <property type="match status" value="2"/>
</dbReference>
<keyword evidence="6" id="KW-0130">Cell adhesion</keyword>
<evidence type="ECO:0000313" key="12">
    <source>
        <dbReference type="Ensembl" id="ENSSGRP00000062014.1"/>
    </source>
</evidence>
<dbReference type="InterPro" id="IPR052229">
    <property type="entry name" value="Collagen-VI/PIF"/>
</dbReference>
<dbReference type="FunCoup" id="A0A672PF36">
    <property type="interactions" value="1"/>
</dbReference>
<feature type="compositionally biased region" description="Polar residues" evidence="9">
    <location>
        <begin position="628"/>
        <end position="638"/>
    </location>
</feature>
<dbReference type="CDD" id="cd01472">
    <property type="entry name" value="vWA_collagen"/>
    <property type="match status" value="1"/>
</dbReference>
<dbReference type="PANTHER" id="PTHR22588:SF18">
    <property type="entry name" value="COLLAGEN ALPHA-1(XXVIII) CHAIN"/>
    <property type="match status" value="1"/>
</dbReference>
<proteinExistence type="predicted"/>
<dbReference type="InterPro" id="IPR036880">
    <property type="entry name" value="Kunitz_BPTI_sf"/>
</dbReference>
<feature type="region of interest" description="Disordered" evidence="9">
    <location>
        <begin position="173"/>
        <end position="267"/>
    </location>
</feature>
<dbReference type="Pfam" id="PF01391">
    <property type="entry name" value="Collagen"/>
    <property type="match status" value="1"/>
</dbReference>
<feature type="region of interest" description="Disordered" evidence="9">
    <location>
        <begin position="627"/>
        <end position="677"/>
    </location>
</feature>
<dbReference type="SUPFAM" id="SSF57362">
    <property type="entry name" value="BPTI-like"/>
    <property type="match status" value="1"/>
</dbReference>
<dbReference type="Ensembl" id="ENSSGRT00000066146.1">
    <property type="protein sequence ID" value="ENSSGRP00000062014.1"/>
    <property type="gene ID" value="ENSSGRG00000032109.1"/>
</dbReference>
<dbReference type="PROSITE" id="PS00280">
    <property type="entry name" value="BPTI_KUNITZ_1"/>
    <property type="match status" value="1"/>
</dbReference>
<feature type="compositionally biased region" description="Low complexity" evidence="9">
    <location>
        <begin position="656"/>
        <end position="677"/>
    </location>
</feature>
<dbReference type="GO" id="GO:0007155">
    <property type="term" value="P:cell adhesion"/>
    <property type="evidence" value="ECO:0007669"/>
    <property type="project" value="UniProtKB-KW"/>
</dbReference>
<dbReference type="GO" id="GO:0004867">
    <property type="term" value="F:serine-type endopeptidase inhibitor activity"/>
    <property type="evidence" value="ECO:0007669"/>
    <property type="project" value="InterPro"/>
</dbReference>
<dbReference type="InterPro" id="IPR002035">
    <property type="entry name" value="VWF_A"/>
</dbReference>
<dbReference type="SUPFAM" id="SSF53300">
    <property type="entry name" value="vWA-like"/>
    <property type="match status" value="2"/>
</dbReference>
<dbReference type="CDD" id="cd01450">
    <property type="entry name" value="vWFA_subfamily_ECM"/>
    <property type="match status" value="1"/>
</dbReference>
<evidence type="ECO:0000256" key="4">
    <source>
        <dbReference type="ARBA" id="ARBA00022729"/>
    </source>
</evidence>
<evidence type="ECO:0000313" key="13">
    <source>
        <dbReference type="Proteomes" id="UP000472262"/>
    </source>
</evidence>
<dbReference type="FunFam" id="3.40.50.410:FF:000003">
    <property type="entry name" value="Collagen type VI alpha 3 chain"/>
    <property type="match status" value="1"/>
</dbReference>
<keyword evidence="3" id="KW-0272">Extracellular matrix</keyword>
<dbReference type="GO" id="GO:0005581">
    <property type="term" value="C:collagen trimer"/>
    <property type="evidence" value="ECO:0007669"/>
    <property type="project" value="UniProtKB-KW"/>
</dbReference>
<feature type="compositionally biased region" description="Basic and acidic residues" evidence="9">
    <location>
        <begin position="358"/>
        <end position="376"/>
    </location>
</feature>
<evidence type="ECO:0000256" key="7">
    <source>
        <dbReference type="ARBA" id="ARBA00023119"/>
    </source>
</evidence>
<evidence type="ECO:0000256" key="6">
    <source>
        <dbReference type="ARBA" id="ARBA00022889"/>
    </source>
</evidence>
<dbReference type="PRINTS" id="PR00453">
    <property type="entry name" value="VWFADOMAIN"/>
</dbReference>
<dbReference type="OMA" id="PPVCNCE"/>
<dbReference type="InterPro" id="IPR008160">
    <property type="entry name" value="Collagen"/>
</dbReference>
<evidence type="ECO:0000259" key="10">
    <source>
        <dbReference type="PROSITE" id="PS50234"/>
    </source>
</evidence>
<reference evidence="12" key="1">
    <citation type="submission" date="2025-08" db="UniProtKB">
        <authorList>
            <consortium name="Ensembl"/>
        </authorList>
    </citation>
    <scope>IDENTIFICATION</scope>
</reference>
<reference evidence="12" key="2">
    <citation type="submission" date="2025-09" db="UniProtKB">
        <authorList>
            <consortium name="Ensembl"/>
        </authorList>
    </citation>
    <scope>IDENTIFICATION</scope>
</reference>
<dbReference type="InterPro" id="IPR036465">
    <property type="entry name" value="vWFA_dom_sf"/>
</dbReference>
<dbReference type="Gene3D" id="3.40.50.410">
    <property type="entry name" value="von Willebrand factor, type A domain"/>
    <property type="match status" value="2"/>
</dbReference>
<evidence type="ECO:0000256" key="9">
    <source>
        <dbReference type="SAM" id="MobiDB-lite"/>
    </source>
</evidence>
<feature type="domain" description="VWFA" evidence="10">
    <location>
        <begin position="7"/>
        <end position="161"/>
    </location>
</feature>
<evidence type="ECO:0000256" key="5">
    <source>
        <dbReference type="ARBA" id="ARBA00022737"/>
    </source>
</evidence>
<dbReference type="Pfam" id="PF00092">
    <property type="entry name" value="VWA"/>
    <property type="match status" value="2"/>
</dbReference>
<keyword evidence="13" id="KW-1185">Reference proteome</keyword>
<feature type="region of interest" description="Disordered" evidence="9">
    <location>
        <begin position="335"/>
        <end position="388"/>
    </location>
</feature>
<keyword evidence="7" id="KW-0176">Collagen</keyword>
<sequence>DVYYNLELAFLVDSSESAKDNHAQEKHFVTDLVSRIRNIHLQTAQGLKFRTALLQYSSHVIIEQSFKDWRDVPTFQYHIEPMPYIGHGTYTTYAITNLTRIYLEESGPDSVKVAILLYDGESHPKNPDIFSALADAKNQGIQFFTVGFTSAANVEQLRLLGVVDKIVKEIVSKPQGKKGRPGEDGSPGTKGQKGESGFSGPPGRDGTEGKPGYKGEKGERGECGTPGVKGDRGPEGPVGIRGSRGLQGLPGPNGDIGPEGPPGKKVSSIQQCLLSNTVKQQFFSSSRKCKHRYFIMTVSQGDIGFRGLPGPPGPPGEGLQGPPVCHQTQTHVNDIGNQGSQGVSGPRGPPGEGMPGSKGDRGGQGERGMKGVKGDMGDPGIPGQTGRPGIKGESGLTVCCGVKCKECPMELMFVIDSSESVGPEKFEIIKDFVAALVDRLTIGRNATRVGLVLYSLEVQLEFNLARYMTKQDVKQAICRVHYIGEGTYTGSAIRSATQEAFYSARTGVRKVAIVITDGQTDKREPVKLEIAVREAHAANIEMYSVGIVNISDPTQEEFLQELNLIASDPDTLESKLVNQLCEDENGALIFSRINGFENGYGINGNRINGNGRYSYGTNVNEVHRENTGTHSGMNTGTFAPTAGPDINEVRDTPTVTGTSTHSRPSSGTTSSSSSTSTTLLLDQGRCRDYNIRWYYDRQANACVQFWYGGCDGNRNRFDTEEVCKKTCVAVRAGKIHT</sequence>
<dbReference type="PROSITE" id="PS50279">
    <property type="entry name" value="BPTI_KUNITZ_2"/>
    <property type="match status" value="1"/>
</dbReference>
<name>A0A672PF36_SINGR</name>
<evidence type="ECO:0000259" key="11">
    <source>
        <dbReference type="PROSITE" id="PS50279"/>
    </source>
</evidence>
<dbReference type="FunFam" id="4.10.410.10:FF:000020">
    <property type="entry name" value="Collagen, type VI, alpha 3"/>
    <property type="match status" value="1"/>
</dbReference>
<evidence type="ECO:0000256" key="2">
    <source>
        <dbReference type="ARBA" id="ARBA00022525"/>
    </source>
</evidence>
<organism evidence="12 13">
    <name type="scientific">Sinocyclocheilus grahami</name>
    <name type="common">Dianchi golden-line fish</name>
    <name type="synonym">Barbus grahami</name>
    <dbReference type="NCBI Taxonomy" id="75366"/>
    <lineage>
        <taxon>Eukaryota</taxon>
        <taxon>Metazoa</taxon>
        <taxon>Chordata</taxon>
        <taxon>Craniata</taxon>
        <taxon>Vertebrata</taxon>
        <taxon>Euteleostomi</taxon>
        <taxon>Actinopterygii</taxon>
        <taxon>Neopterygii</taxon>
        <taxon>Teleostei</taxon>
        <taxon>Ostariophysi</taxon>
        <taxon>Cypriniformes</taxon>
        <taxon>Cyprinidae</taxon>
        <taxon>Cyprininae</taxon>
        <taxon>Sinocyclocheilus</taxon>
    </lineage>
</organism>
<dbReference type="InParanoid" id="A0A672PF36"/>
<dbReference type="InterPro" id="IPR002223">
    <property type="entry name" value="Kunitz_BPTI"/>
</dbReference>
<dbReference type="SMART" id="SM00327">
    <property type="entry name" value="VWA"/>
    <property type="match status" value="2"/>
</dbReference>
<feature type="compositionally biased region" description="Basic and acidic residues" evidence="9">
    <location>
        <begin position="205"/>
        <end position="222"/>
    </location>
</feature>
<dbReference type="Gene3D" id="4.10.410.10">
    <property type="entry name" value="Pancreatic trypsin inhibitor Kunitz domain"/>
    <property type="match status" value="1"/>
</dbReference>
<accession>A0A672PF36</accession>
<evidence type="ECO:0000256" key="3">
    <source>
        <dbReference type="ARBA" id="ARBA00022530"/>
    </source>
</evidence>
<evidence type="ECO:0000256" key="1">
    <source>
        <dbReference type="ARBA" id="ARBA00004498"/>
    </source>
</evidence>
<keyword evidence="8" id="KW-1015">Disulfide bond</keyword>
<feature type="domain" description="VWFA" evidence="10">
    <location>
        <begin position="410"/>
        <end position="593"/>
    </location>
</feature>
<evidence type="ECO:0000256" key="8">
    <source>
        <dbReference type="ARBA" id="ARBA00023157"/>
    </source>
</evidence>
<dbReference type="AlphaFoldDB" id="A0A672PF36"/>
<feature type="domain" description="BPTI/Kunitz inhibitor" evidence="11">
    <location>
        <begin position="677"/>
        <end position="727"/>
    </location>
</feature>
<protein>
    <submittedName>
        <fullName evidence="12">Collagen, type XXVIII, alpha 2b</fullName>
    </submittedName>
</protein>
<dbReference type="SMART" id="SM00131">
    <property type="entry name" value="KU"/>
    <property type="match status" value="1"/>
</dbReference>
<keyword evidence="5" id="KW-0677">Repeat</keyword>
<dbReference type="InterPro" id="IPR020901">
    <property type="entry name" value="Prtase_inh_Kunz-CS"/>
</dbReference>
<dbReference type="PRINTS" id="PR00759">
    <property type="entry name" value="BASICPTASE"/>
</dbReference>
<dbReference type="Pfam" id="PF00014">
    <property type="entry name" value="Kunitz_BPTI"/>
    <property type="match status" value="1"/>
</dbReference>